<keyword evidence="2" id="KW-1185">Reference proteome</keyword>
<protein>
    <submittedName>
        <fullName evidence="1">Uncharacterized protein</fullName>
    </submittedName>
</protein>
<dbReference type="RefSeq" id="WP_188173368.1">
    <property type="nucleotide sequence ID" value="NZ_JACVVD010000002.1"/>
</dbReference>
<organism evidence="1 2">
    <name type="scientific">Paenibacillus sedimenti</name>
    <dbReference type="NCBI Taxonomy" id="2770274"/>
    <lineage>
        <taxon>Bacteria</taxon>
        <taxon>Bacillati</taxon>
        <taxon>Bacillota</taxon>
        <taxon>Bacilli</taxon>
        <taxon>Bacillales</taxon>
        <taxon>Paenibacillaceae</taxon>
        <taxon>Paenibacillus</taxon>
    </lineage>
</organism>
<dbReference type="AlphaFoldDB" id="A0A926KLL7"/>
<reference evidence="1" key="1">
    <citation type="submission" date="2020-09" db="EMBL/GenBank/DDBJ databases">
        <title>Draft Genome Sequence of Paenibacillus sp. WST5.</title>
        <authorList>
            <person name="Bao Z."/>
        </authorList>
    </citation>
    <scope>NUCLEOTIDE SEQUENCE</scope>
    <source>
        <strain evidence="1">WST5</strain>
    </source>
</reference>
<name>A0A926KLL7_9BACL</name>
<proteinExistence type="predicted"/>
<comment type="caution">
    <text evidence="1">The sequence shown here is derived from an EMBL/GenBank/DDBJ whole genome shotgun (WGS) entry which is preliminary data.</text>
</comment>
<accession>A0A926KLL7</accession>
<sequence length="81" mass="9389">MSTRTNLQDLENIVSCLEDVKNIVVARLVPEEARTHFRQAEKEALLGVRSLLDAAIDRLDEDKADQKRKDRNRMKQILVEE</sequence>
<dbReference type="EMBL" id="JACVVD010000002">
    <property type="protein sequence ID" value="MBD0379552.1"/>
    <property type="molecule type" value="Genomic_DNA"/>
</dbReference>
<evidence type="ECO:0000313" key="2">
    <source>
        <dbReference type="Proteomes" id="UP000650466"/>
    </source>
</evidence>
<evidence type="ECO:0000313" key="1">
    <source>
        <dbReference type="EMBL" id="MBD0379552.1"/>
    </source>
</evidence>
<dbReference type="Proteomes" id="UP000650466">
    <property type="component" value="Unassembled WGS sequence"/>
</dbReference>
<gene>
    <name evidence="1" type="ORF">ICC18_05445</name>
</gene>